<dbReference type="InterPro" id="IPR036390">
    <property type="entry name" value="WH_DNA-bd_sf"/>
</dbReference>
<dbReference type="GO" id="GO:0005829">
    <property type="term" value="C:cytosol"/>
    <property type="evidence" value="ECO:0007669"/>
    <property type="project" value="TreeGrafter"/>
</dbReference>
<keyword evidence="3" id="KW-0804">Transcription</keyword>
<dbReference type="CDD" id="cd00090">
    <property type="entry name" value="HTH_ARSR"/>
    <property type="match status" value="1"/>
</dbReference>
<dbReference type="AlphaFoldDB" id="A0A9J7AW47"/>
<dbReference type="EMBL" id="CP102480">
    <property type="protein sequence ID" value="UUX51342.1"/>
    <property type="molecule type" value="Genomic_DNA"/>
</dbReference>
<dbReference type="GO" id="GO:0043565">
    <property type="term" value="F:sequence-specific DNA binding"/>
    <property type="evidence" value="ECO:0007669"/>
    <property type="project" value="InterPro"/>
</dbReference>
<dbReference type="RefSeq" id="WP_257770774.1">
    <property type="nucleotide sequence ID" value="NZ_CP102480.1"/>
</dbReference>
<dbReference type="InterPro" id="IPR011008">
    <property type="entry name" value="Dimeric_a/b-barrel"/>
</dbReference>
<sequence>MSEPRLDETDRAILDYIQRHGRAAYAEIGAHAGLSVSAVNERLKKLQAAGAIRGYGAVLEPAAVGLDVLAYVSVLIDWSAHNASFLEAVQAMPEVLECHHVTGDWSYLLKIRTRSNDALEDVISNRIKLLPGVTRSQTVIALKSPKESSVLPVNVRSEN</sequence>
<dbReference type="PANTHER" id="PTHR30154">
    <property type="entry name" value="LEUCINE-RESPONSIVE REGULATORY PROTEIN"/>
    <property type="match status" value="1"/>
</dbReference>
<protein>
    <submittedName>
        <fullName evidence="5">Lrp/AsnC family transcriptional regulator</fullName>
    </submittedName>
</protein>
<dbReference type="PRINTS" id="PR00033">
    <property type="entry name" value="HTHASNC"/>
</dbReference>
<keyword evidence="1" id="KW-0805">Transcription regulation</keyword>
<dbReference type="Gene3D" id="3.30.70.920">
    <property type="match status" value="1"/>
</dbReference>
<dbReference type="Pfam" id="PF01037">
    <property type="entry name" value="AsnC_trans_reg"/>
    <property type="match status" value="1"/>
</dbReference>
<dbReference type="InterPro" id="IPR011991">
    <property type="entry name" value="ArsR-like_HTH"/>
</dbReference>
<evidence type="ECO:0000256" key="1">
    <source>
        <dbReference type="ARBA" id="ARBA00023015"/>
    </source>
</evidence>
<proteinExistence type="predicted"/>
<accession>A0A9J7AW47</accession>
<evidence type="ECO:0000313" key="5">
    <source>
        <dbReference type="EMBL" id="UUX51342.1"/>
    </source>
</evidence>
<dbReference type="SUPFAM" id="SSF46785">
    <property type="entry name" value="Winged helix' DNA-binding domain"/>
    <property type="match status" value="1"/>
</dbReference>
<organism evidence="5 6">
    <name type="scientific">Nisaea acidiphila</name>
    <dbReference type="NCBI Taxonomy" id="1862145"/>
    <lineage>
        <taxon>Bacteria</taxon>
        <taxon>Pseudomonadati</taxon>
        <taxon>Pseudomonadota</taxon>
        <taxon>Alphaproteobacteria</taxon>
        <taxon>Rhodospirillales</taxon>
        <taxon>Thalassobaculaceae</taxon>
        <taxon>Nisaea</taxon>
    </lineage>
</organism>
<dbReference type="SUPFAM" id="SSF54909">
    <property type="entry name" value="Dimeric alpha+beta barrel"/>
    <property type="match status" value="1"/>
</dbReference>
<dbReference type="GO" id="GO:0006355">
    <property type="term" value="P:regulation of DNA-templated transcription"/>
    <property type="evidence" value="ECO:0007669"/>
    <property type="project" value="UniProtKB-ARBA"/>
</dbReference>
<evidence type="ECO:0000256" key="2">
    <source>
        <dbReference type="ARBA" id="ARBA00023125"/>
    </source>
</evidence>
<name>A0A9J7AW47_9PROT</name>
<dbReference type="InterPro" id="IPR036388">
    <property type="entry name" value="WH-like_DNA-bd_sf"/>
</dbReference>
<dbReference type="PANTHER" id="PTHR30154:SF34">
    <property type="entry name" value="TRANSCRIPTIONAL REGULATOR AZLB"/>
    <property type="match status" value="1"/>
</dbReference>
<dbReference type="KEGG" id="naci:NUH88_06505"/>
<dbReference type="Gene3D" id="1.10.10.10">
    <property type="entry name" value="Winged helix-like DNA-binding domain superfamily/Winged helix DNA-binding domain"/>
    <property type="match status" value="1"/>
</dbReference>
<reference evidence="5" key="1">
    <citation type="submission" date="2022-08" db="EMBL/GenBank/DDBJ databases">
        <title>Nisaea acidiphila sp. nov., isolated from a marine algal debris and emended description of the genus Nisaea Urios et al. 2008.</title>
        <authorList>
            <person name="Kwon K."/>
        </authorList>
    </citation>
    <scope>NUCLEOTIDE SEQUENCE</scope>
    <source>
        <strain evidence="5">MEBiC11861</strain>
    </source>
</reference>
<keyword evidence="2" id="KW-0238">DNA-binding</keyword>
<gene>
    <name evidence="5" type="ORF">NUH88_06505</name>
</gene>
<dbReference type="Proteomes" id="UP001060336">
    <property type="component" value="Chromosome"/>
</dbReference>
<evidence type="ECO:0000259" key="4">
    <source>
        <dbReference type="PROSITE" id="PS50956"/>
    </source>
</evidence>
<evidence type="ECO:0000313" key="6">
    <source>
        <dbReference type="Proteomes" id="UP001060336"/>
    </source>
</evidence>
<keyword evidence="6" id="KW-1185">Reference proteome</keyword>
<dbReference type="PROSITE" id="PS50956">
    <property type="entry name" value="HTH_ASNC_2"/>
    <property type="match status" value="1"/>
</dbReference>
<dbReference type="Pfam" id="PF13404">
    <property type="entry name" value="HTH_AsnC-type"/>
    <property type="match status" value="1"/>
</dbReference>
<dbReference type="InterPro" id="IPR019887">
    <property type="entry name" value="Tscrpt_reg_AsnC/Lrp_C"/>
</dbReference>
<dbReference type="InterPro" id="IPR000485">
    <property type="entry name" value="AsnC-type_HTH_dom"/>
</dbReference>
<feature type="domain" description="HTH asnC-type" evidence="4">
    <location>
        <begin position="6"/>
        <end position="67"/>
    </location>
</feature>
<dbReference type="InterPro" id="IPR019888">
    <property type="entry name" value="Tscrpt_reg_AsnC-like"/>
</dbReference>
<evidence type="ECO:0000256" key="3">
    <source>
        <dbReference type="ARBA" id="ARBA00023163"/>
    </source>
</evidence>
<dbReference type="SMART" id="SM00344">
    <property type="entry name" value="HTH_ASNC"/>
    <property type="match status" value="1"/>
</dbReference>
<dbReference type="GO" id="GO:0043200">
    <property type="term" value="P:response to amino acid"/>
    <property type="evidence" value="ECO:0007669"/>
    <property type="project" value="TreeGrafter"/>
</dbReference>